<evidence type="ECO:0000256" key="6">
    <source>
        <dbReference type="ARBA" id="ARBA00022840"/>
    </source>
</evidence>
<dbReference type="RefSeq" id="WP_058028480.1">
    <property type="nucleotide sequence ID" value="NZ_CP013187.1"/>
</dbReference>
<dbReference type="InterPro" id="IPR002575">
    <property type="entry name" value="Aminoglycoside_PTrfase"/>
</dbReference>
<keyword evidence="7" id="KW-0486">Methionine biosynthesis</keyword>
<keyword evidence="5 7" id="KW-0418">Kinase</keyword>
<dbReference type="Gene3D" id="3.90.1200.10">
    <property type="match status" value="1"/>
</dbReference>
<feature type="domain" description="Aminoglycoside phosphotransferase" evidence="8">
    <location>
        <begin position="31"/>
        <end position="262"/>
    </location>
</feature>
<protein>
    <recommendedName>
        <fullName evidence="7">Methylthioribose kinase</fullName>
        <shortName evidence="7">MTR kinase</shortName>
        <ecNumber evidence="7">2.7.1.100</ecNumber>
    </recommendedName>
</protein>
<dbReference type="Pfam" id="PF01636">
    <property type="entry name" value="APH"/>
    <property type="match status" value="1"/>
</dbReference>
<dbReference type="EMBL" id="CP013187">
    <property type="protein sequence ID" value="ALO40688.1"/>
    <property type="molecule type" value="Genomic_DNA"/>
</dbReference>
<keyword evidence="3 7" id="KW-0808">Transferase</keyword>
<name>A0A0S2JX37_9GAMM</name>
<dbReference type="PIRSF" id="PIRSF031134">
    <property type="entry name" value="MTRK"/>
    <property type="match status" value="1"/>
</dbReference>
<feature type="binding site" evidence="7">
    <location>
        <begin position="110"/>
        <end position="112"/>
    </location>
    <ligand>
        <name>ATP</name>
        <dbReference type="ChEBI" id="CHEBI:30616"/>
    </ligand>
</feature>
<feature type="binding site" evidence="7">
    <location>
        <position position="344"/>
    </location>
    <ligand>
        <name>substrate</name>
    </ligand>
</feature>
<comment type="subunit">
    <text evidence="2 7">Homodimer.</text>
</comment>
<evidence type="ECO:0000256" key="3">
    <source>
        <dbReference type="ARBA" id="ARBA00022679"/>
    </source>
</evidence>
<dbReference type="PANTHER" id="PTHR34273:SF2">
    <property type="entry name" value="METHYLTHIORIBOSE KINASE"/>
    <property type="match status" value="1"/>
</dbReference>
<comment type="function">
    <text evidence="7">Catalyzes the phosphorylation of methylthioribose into methylthioribose-1-phosphate.</text>
</comment>
<dbReference type="HAMAP" id="MF_01683">
    <property type="entry name" value="Salvage_MtnK"/>
    <property type="match status" value="1"/>
</dbReference>
<evidence type="ECO:0000256" key="7">
    <source>
        <dbReference type="HAMAP-Rule" id="MF_01683"/>
    </source>
</evidence>
<reference evidence="9 10" key="1">
    <citation type="submission" date="2015-11" db="EMBL/GenBank/DDBJ databases">
        <authorList>
            <person name="Zhang Y."/>
            <person name="Guo Z."/>
        </authorList>
    </citation>
    <scope>NUCLEOTIDE SEQUENCE [LARGE SCALE GENOMIC DNA]</scope>
    <source>
        <strain evidence="9 10">KCTC 12086</strain>
    </source>
</reference>
<accession>A0A0S2JX37</accession>
<feature type="binding site" evidence="7">
    <location>
        <position position="228"/>
    </location>
    <ligand>
        <name>substrate</name>
    </ligand>
</feature>
<dbReference type="NCBIfam" id="TIGR01767">
    <property type="entry name" value="MTRK"/>
    <property type="match status" value="1"/>
</dbReference>
<feature type="binding site" evidence="7">
    <location>
        <position position="56"/>
    </location>
    <ligand>
        <name>ATP</name>
        <dbReference type="ChEBI" id="CHEBI:30616"/>
    </ligand>
</feature>
<dbReference type="GO" id="GO:0019509">
    <property type="term" value="P:L-methionine salvage from methylthioadenosine"/>
    <property type="evidence" value="ECO:0007669"/>
    <property type="project" value="UniProtKB-UniRule"/>
</dbReference>
<comment type="pathway">
    <text evidence="7">Amino-acid biosynthesis; L-methionine biosynthesis via salvage pathway; S-methyl-5-thio-alpha-D-ribose 1-phosphate from S-methyl-5'-thioadenosine (hydrolase route): step 2/2.</text>
</comment>
<dbReference type="Gene3D" id="3.30.200.20">
    <property type="entry name" value="Phosphorylase Kinase, domain 1"/>
    <property type="match status" value="1"/>
</dbReference>
<dbReference type="STRING" id="161398.PP2015_160"/>
<evidence type="ECO:0000259" key="8">
    <source>
        <dbReference type="Pfam" id="PF01636"/>
    </source>
</evidence>
<dbReference type="PATRIC" id="fig|161398.10.peg.165"/>
<comment type="similarity">
    <text evidence="1 7">Belongs to the methylthioribose kinase family.</text>
</comment>
<sequence>MADYITFDNAQALSYIEQLGEFFEPNAQLTCNEFGDGNLNLVFRIADQNGNSIILKQALPYARCVGESWPLTLDRARIEASVLKKHGLVCEQHTAKVLHTNDDLAITVLEDLGHMAILRSELNLAKTYPKLGADVATYLATSSFYYSDFYLKPAEKKALVQEFTNPELCSITEDLFFDDPYRACERNNYAPELEADVLRLQQSPQLLRQVAQLKHLFFSAPQSLLHGDVHTGSIFADQSDTKLIDPEFGFFGPIGFDLGSFIGNLLLNYCAQNGRIKETPKRRQMQSYLLTQIQQCLNDFENIWLALAAQHTRDLSLQAPGYAQHFVEQIIKDALGYAGTELIRRTIGLAHVVDIDGIEDDSARLQVQKQALLLGEQLILHAEECENKESAYQLIVSLIQ</sequence>
<gene>
    <name evidence="7" type="primary">mtnK</name>
    <name evidence="9" type="ORF">PP2015_160</name>
</gene>
<feature type="binding site" evidence="7">
    <location>
        <position position="40"/>
    </location>
    <ligand>
        <name>ATP</name>
        <dbReference type="ChEBI" id="CHEBI:30616"/>
    </ligand>
</feature>
<keyword evidence="7" id="KW-0028">Amino-acid biosynthesis</keyword>
<evidence type="ECO:0000313" key="9">
    <source>
        <dbReference type="EMBL" id="ALO40688.1"/>
    </source>
</evidence>
<keyword evidence="10" id="KW-1185">Reference proteome</keyword>
<dbReference type="AlphaFoldDB" id="A0A0S2JX37"/>
<keyword evidence="6 7" id="KW-0067">ATP-binding</keyword>
<keyword evidence="4 7" id="KW-0547">Nucleotide-binding</keyword>
<dbReference type="OrthoDB" id="9777791at2"/>
<dbReference type="GO" id="GO:0005524">
    <property type="term" value="F:ATP binding"/>
    <property type="evidence" value="ECO:0007669"/>
    <property type="project" value="UniProtKB-UniRule"/>
</dbReference>
<evidence type="ECO:0000313" key="10">
    <source>
        <dbReference type="Proteomes" id="UP000061457"/>
    </source>
</evidence>
<dbReference type="SUPFAM" id="SSF56112">
    <property type="entry name" value="Protein kinase-like (PK-like)"/>
    <property type="match status" value="1"/>
</dbReference>
<evidence type="ECO:0000256" key="2">
    <source>
        <dbReference type="ARBA" id="ARBA00011738"/>
    </source>
</evidence>
<comment type="catalytic activity">
    <reaction evidence="7">
        <text>5-(methylsulfanyl)-D-ribose + ATP = 5-(methylsulfanyl)-alpha-D-ribose 1-phosphate + ADP + H(+)</text>
        <dbReference type="Rhea" id="RHEA:22312"/>
        <dbReference type="ChEBI" id="CHEBI:15378"/>
        <dbReference type="ChEBI" id="CHEBI:30616"/>
        <dbReference type="ChEBI" id="CHEBI:58533"/>
        <dbReference type="ChEBI" id="CHEBI:78440"/>
        <dbReference type="ChEBI" id="CHEBI:456216"/>
        <dbReference type="EC" id="2.7.1.100"/>
    </reaction>
</comment>
<dbReference type="Proteomes" id="UP000061457">
    <property type="component" value="Chromosome I"/>
</dbReference>
<dbReference type="KEGG" id="pphe:PP2015_160"/>
<proteinExistence type="inferred from homology"/>
<evidence type="ECO:0000256" key="5">
    <source>
        <dbReference type="ARBA" id="ARBA00022777"/>
    </source>
</evidence>
<dbReference type="EC" id="2.7.1.100" evidence="7"/>
<dbReference type="UniPathway" id="UPA00904">
    <property type="reaction ID" value="UER00872"/>
</dbReference>
<dbReference type="InterPro" id="IPR011009">
    <property type="entry name" value="Kinase-like_dom_sf"/>
</dbReference>
<feature type="binding site" evidence="7">
    <location>
        <begin position="245"/>
        <end position="247"/>
    </location>
    <ligand>
        <name>ATP</name>
        <dbReference type="ChEBI" id="CHEBI:30616"/>
    </ligand>
</feature>
<evidence type="ECO:0000256" key="1">
    <source>
        <dbReference type="ARBA" id="ARBA00010165"/>
    </source>
</evidence>
<dbReference type="PANTHER" id="PTHR34273">
    <property type="entry name" value="METHYLTHIORIBOSE KINASE"/>
    <property type="match status" value="1"/>
</dbReference>
<evidence type="ECO:0000256" key="4">
    <source>
        <dbReference type="ARBA" id="ARBA00022741"/>
    </source>
</evidence>
<dbReference type="GO" id="GO:0046522">
    <property type="term" value="F:S-methyl-5-thioribose kinase activity"/>
    <property type="evidence" value="ECO:0007669"/>
    <property type="project" value="UniProtKB-UniRule"/>
</dbReference>
<organism evidence="9 10">
    <name type="scientific">Pseudoalteromonas phenolica</name>
    <dbReference type="NCBI Taxonomy" id="161398"/>
    <lineage>
        <taxon>Bacteria</taxon>
        <taxon>Pseudomonadati</taxon>
        <taxon>Pseudomonadota</taxon>
        <taxon>Gammaproteobacteria</taxon>
        <taxon>Alteromonadales</taxon>
        <taxon>Pseudoalteromonadaceae</taxon>
        <taxon>Pseudoalteromonas</taxon>
    </lineage>
</organism>
<dbReference type="InterPro" id="IPR009212">
    <property type="entry name" value="Methylthioribose_kinase"/>
</dbReference>